<evidence type="ECO:0000256" key="1">
    <source>
        <dbReference type="ARBA" id="ARBA00022729"/>
    </source>
</evidence>
<feature type="domain" description="Protein kinase" evidence="2">
    <location>
        <begin position="1"/>
        <end position="98"/>
    </location>
</feature>
<dbReference type="SUPFAM" id="SSF56112">
    <property type="entry name" value="Protein kinase-like (PK-like)"/>
    <property type="match status" value="1"/>
</dbReference>
<dbReference type="PROSITE" id="PS00108">
    <property type="entry name" value="PROTEIN_KINASE_ST"/>
    <property type="match status" value="1"/>
</dbReference>
<dbReference type="PANTHER" id="PTHR47976:SF30">
    <property type="entry name" value="RECEPTOR-LIKE SERINE_THREONINE-PROTEIN KINASE"/>
    <property type="match status" value="1"/>
</dbReference>
<dbReference type="PANTHER" id="PTHR47976">
    <property type="entry name" value="G-TYPE LECTIN S-RECEPTOR-LIKE SERINE/THREONINE-PROTEIN KINASE SD2-5"/>
    <property type="match status" value="1"/>
</dbReference>
<name>A0A9R1WMY2_LACSA</name>
<keyword evidence="1" id="KW-0732">Signal</keyword>
<keyword evidence="4" id="KW-1185">Reference proteome</keyword>
<evidence type="ECO:0000259" key="2">
    <source>
        <dbReference type="PROSITE" id="PS50011"/>
    </source>
</evidence>
<proteinExistence type="predicted"/>
<dbReference type="EMBL" id="NBSK02000001">
    <property type="protein sequence ID" value="KAJ0227053.1"/>
    <property type="molecule type" value="Genomic_DNA"/>
</dbReference>
<organism evidence="3 4">
    <name type="scientific">Lactuca sativa</name>
    <name type="common">Garden lettuce</name>
    <dbReference type="NCBI Taxonomy" id="4236"/>
    <lineage>
        <taxon>Eukaryota</taxon>
        <taxon>Viridiplantae</taxon>
        <taxon>Streptophyta</taxon>
        <taxon>Embryophyta</taxon>
        <taxon>Tracheophyta</taxon>
        <taxon>Spermatophyta</taxon>
        <taxon>Magnoliopsida</taxon>
        <taxon>eudicotyledons</taxon>
        <taxon>Gunneridae</taxon>
        <taxon>Pentapetalae</taxon>
        <taxon>asterids</taxon>
        <taxon>campanulids</taxon>
        <taxon>Asterales</taxon>
        <taxon>Asteraceae</taxon>
        <taxon>Cichorioideae</taxon>
        <taxon>Cichorieae</taxon>
        <taxon>Lactucinae</taxon>
        <taxon>Lactuca</taxon>
    </lineage>
</organism>
<gene>
    <name evidence="3" type="ORF">LSAT_V11C100037870</name>
</gene>
<dbReference type="GO" id="GO:0005524">
    <property type="term" value="F:ATP binding"/>
    <property type="evidence" value="ECO:0007669"/>
    <property type="project" value="InterPro"/>
</dbReference>
<comment type="caution">
    <text evidence="3">The sequence shown here is derived from an EMBL/GenBank/DDBJ whole genome shotgun (WGS) entry which is preliminary data.</text>
</comment>
<evidence type="ECO:0000313" key="4">
    <source>
        <dbReference type="Proteomes" id="UP000235145"/>
    </source>
</evidence>
<protein>
    <recommendedName>
        <fullName evidence="2">Protein kinase domain-containing protein</fullName>
    </recommendedName>
</protein>
<dbReference type="InterPro" id="IPR051343">
    <property type="entry name" value="G-type_lectin_kinases/EP1-like"/>
</dbReference>
<reference evidence="3 4" key="1">
    <citation type="journal article" date="2017" name="Nat. Commun.">
        <title>Genome assembly with in vitro proximity ligation data and whole-genome triplication in lettuce.</title>
        <authorList>
            <person name="Reyes-Chin-Wo S."/>
            <person name="Wang Z."/>
            <person name="Yang X."/>
            <person name="Kozik A."/>
            <person name="Arikit S."/>
            <person name="Song C."/>
            <person name="Xia L."/>
            <person name="Froenicke L."/>
            <person name="Lavelle D.O."/>
            <person name="Truco M.J."/>
            <person name="Xia R."/>
            <person name="Zhu S."/>
            <person name="Xu C."/>
            <person name="Xu H."/>
            <person name="Xu X."/>
            <person name="Cox K."/>
            <person name="Korf I."/>
            <person name="Meyers B.C."/>
            <person name="Michelmore R.W."/>
        </authorList>
    </citation>
    <scope>NUCLEOTIDE SEQUENCE [LARGE SCALE GENOMIC DNA]</scope>
    <source>
        <strain evidence="4">cv. Salinas</strain>
        <tissue evidence="3">Seedlings</tissue>
    </source>
</reference>
<dbReference type="InterPro" id="IPR008271">
    <property type="entry name" value="Ser/Thr_kinase_AS"/>
</dbReference>
<dbReference type="InterPro" id="IPR011009">
    <property type="entry name" value="Kinase-like_dom_sf"/>
</dbReference>
<dbReference type="Proteomes" id="UP000235145">
    <property type="component" value="Unassembled WGS sequence"/>
</dbReference>
<evidence type="ECO:0000313" key="3">
    <source>
        <dbReference type="EMBL" id="KAJ0227053.1"/>
    </source>
</evidence>
<dbReference type="GO" id="GO:0004672">
    <property type="term" value="F:protein kinase activity"/>
    <property type="evidence" value="ECO:0007669"/>
    <property type="project" value="InterPro"/>
</dbReference>
<sequence>MTQVDENLIHPNTLNVHNVRSTPSSRNRVATVVGLAYLHEDCRQNIIHLDIKTQNILLDEDFNAKLSDFGQVITTMRGTLAIWLQNGWAQLSTKKVET</sequence>
<dbReference type="InterPro" id="IPR000719">
    <property type="entry name" value="Prot_kinase_dom"/>
</dbReference>
<dbReference type="Pfam" id="PF00069">
    <property type="entry name" value="Pkinase"/>
    <property type="match status" value="1"/>
</dbReference>
<dbReference type="PROSITE" id="PS50011">
    <property type="entry name" value="PROTEIN_KINASE_DOM"/>
    <property type="match status" value="1"/>
</dbReference>
<dbReference type="AlphaFoldDB" id="A0A9R1WMY2"/>
<dbReference type="Gene3D" id="1.10.510.10">
    <property type="entry name" value="Transferase(Phosphotransferase) domain 1"/>
    <property type="match status" value="1"/>
</dbReference>
<accession>A0A9R1WMY2</accession>